<sequence length="1107" mass="116213">MSTPMDHIAYLSQEIGARPSGTEEEQQAALYITDRLQKDAHLSANIEDFACSNNPGLAKVICHAIAIVAVLLSIVLPITAIPSAVVALLAAAVLFLETFDKPVISQLFMKGISQNVVGKYEPVRDPDSAGARRRKVILVAHYDSGKLRRDLARPLVAIRRVLDIAVLAASVLIPVFILITAIAFSNVQGAGAIAIIVIKAILAVIVLIPVVFYIMEKVSDYNEAANSNAAGVAVMLEVARRLGTGEVSSSPIASGVMHDEHAAREAGVVPEGATISYESDASDGLSAAKAAVAAMTGGAVHHGVRDIADNLVQVKDAPISAPDDAAVSKARQETRTALTSAPAGTLAEAAAKAAALHEQAEQRAAEEAAAIERAAQEAAAREAEEQRAAEEAEAARAAAAAEASKPATVPDWYKKATEKARIKAEQSGEHEEAAQYRSRYADFPSDSQESSPAEESEAHIETAHDAQPHPSNMESSQVEGDVSRETTTDAAVTAQAVAVSAPADSVAAANDAPAPMAAANVGATTAMPALGQQGKLDLGALRAAAQAGVSTADEQTQQAQQPQQATPEEVPPAISGAATTRLPQMMYYTPPADRSDVMRDRAQKNRVTVSAEGIEQAATMDAAEASSPTGFEQAPIPAQVDAAYETPLAADQMAAPAEQPSPINQAAPQSGAVAAPAADQGRVLKANIPVVDLPQITLPPISAPELKPVSFEEFRQRAPLANVADAHGQDAAKSLLATTLPSIEGPDADATVGMPAVQDKPQSVSLTGSFAAVEAIGSKPVGDELVDGLDPEDIYVDDADDSSFDAEFTETGAFAGPGYVEMPQSRIGKFFGKFRRKNKKDEESTHDWLGVDENFDARSVGKARGGWESFRDEEDDWNGGAFSSIRARMGRGGEPADEPAHDAQPREESRRTMEAGPSVSADEFAAVAAMAASKAAKDEGVAPVPHADFDDMQQIYSFASGDINTEVWFVALGSELAEQGGIKAFLADHASDMRGALIINLESLGAGDLCYLEREGSFKQMGCSPRMKRFIRKAIQASGVDLGGATVDWRESPASYAMKHRAQAVTIAGMDGNKPALMGEADDVIENIDEQSLIRAADFVVEMLKNI</sequence>
<evidence type="ECO:0000256" key="2">
    <source>
        <dbReference type="SAM" id="Phobius"/>
    </source>
</evidence>
<dbReference type="Gene3D" id="3.40.630.10">
    <property type="entry name" value="Zn peptidases"/>
    <property type="match status" value="2"/>
</dbReference>
<evidence type="ECO:0000256" key="1">
    <source>
        <dbReference type="SAM" id="MobiDB-lite"/>
    </source>
</evidence>
<feature type="compositionally biased region" description="Low complexity" evidence="1">
    <location>
        <begin position="551"/>
        <end position="572"/>
    </location>
</feature>
<feature type="transmembrane region" description="Helical" evidence="2">
    <location>
        <begin position="64"/>
        <end position="96"/>
    </location>
</feature>
<reference evidence="3" key="2">
    <citation type="submission" date="2021-09" db="EMBL/GenBank/DDBJ databases">
        <authorList>
            <person name="Gilroy R."/>
        </authorList>
    </citation>
    <scope>NUCLEOTIDE SEQUENCE</scope>
    <source>
        <strain evidence="3">ChiGjej6B6-11269</strain>
    </source>
</reference>
<keyword evidence="2" id="KW-0472">Membrane</keyword>
<evidence type="ECO:0000313" key="4">
    <source>
        <dbReference type="Proteomes" id="UP000786989"/>
    </source>
</evidence>
<organism evidence="3 4">
    <name type="scientific">Slackia equolifaciens</name>
    <dbReference type="NCBI Taxonomy" id="498718"/>
    <lineage>
        <taxon>Bacteria</taxon>
        <taxon>Bacillati</taxon>
        <taxon>Actinomycetota</taxon>
        <taxon>Coriobacteriia</taxon>
        <taxon>Eggerthellales</taxon>
        <taxon>Eggerthellaceae</taxon>
        <taxon>Slackia</taxon>
    </lineage>
</organism>
<feature type="compositionally biased region" description="Basic and acidic residues" evidence="1">
    <location>
        <begin position="412"/>
        <end position="434"/>
    </location>
</feature>
<feature type="region of interest" description="Disordered" evidence="1">
    <location>
        <begin position="652"/>
        <end position="674"/>
    </location>
</feature>
<feature type="compositionally biased region" description="Basic and acidic residues" evidence="1">
    <location>
        <begin position="379"/>
        <end position="394"/>
    </location>
</feature>
<feature type="compositionally biased region" description="Polar residues" evidence="1">
    <location>
        <begin position="469"/>
        <end position="478"/>
    </location>
</feature>
<reference evidence="3" key="1">
    <citation type="journal article" date="2021" name="PeerJ">
        <title>Extensive microbial diversity within the chicken gut microbiome revealed by metagenomics and culture.</title>
        <authorList>
            <person name="Gilroy R."/>
            <person name="Ravi A."/>
            <person name="Getino M."/>
            <person name="Pursley I."/>
            <person name="Horton D.L."/>
            <person name="Alikhan N.F."/>
            <person name="Baker D."/>
            <person name="Gharbi K."/>
            <person name="Hall N."/>
            <person name="Watson M."/>
            <person name="Adriaenssens E.M."/>
            <person name="Foster-Nyarko E."/>
            <person name="Jarju S."/>
            <person name="Secka A."/>
            <person name="Antonio M."/>
            <person name="Oren A."/>
            <person name="Chaudhuri R.R."/>
            <person name="La Ragione R."/>
            <person name="Hildebrand F."/>
            <person name="Pallen M.J."/>
        </authorList>
    </citation>
    <scope>NUCLEOTIDE SEQUENCE</scope>
    <source>
        <strain evidence="3">ChiGjej6B6-11269</strain>
    </source>
</reference>
<evidence type="ECO:0008006" key="5">
    <source>
        <dbReference type="Google" id="ProtNLM"/>
    </source>
</evidence>
<keyword evidence="2" id="KW-0812">Transmembrane</keyword>
<feature type="compositionally biased region" description="Basic and acidic residues" evidence="1">
    <location>
        <begin position="898"/>
        <end position="913"/>
    </location>
</feature>
<comment type="caution">
    <text evidence="3">The sequence shown here is derived from an EMBL/GenBank/DDBJ whole genome shotgun (WGS) entry which is preliminary data.</text>
</comment>
<feature type="transmembrane region" description="Helical" evidence="2">
    <location>
        <begin position="190"/>
        <end position="214"/>
    </location>
</feature>
<feature type="compositionally biased region" description="Low complexity" evidence="1">
    <location>
        <begin position="665"/>
        <end position="674"/>
    </location>
</feature>
<feature type="region of interest" description="Disordered" evidence="1">
    <location>
        <begin position="323"/>
        <end position="343"/>
    </location>
</feature>
<dbReference type="EMBL" id="DYWI01000152">
    <property type="protein sequence ID" value="HJF66031.1"/>
    <property type="molecule type" value="Genomic_DNA"/>
</dbReference>
<protein>
    <recommendedName>
        <fullName evidence="5">Peptidase M28 domain-containing protein</fullName>
    </recommendedName>
</protein>
<proteinExistence type="predicted"/>
<keyword evidence="2" id="KW-1133">Transmembrane helix</keyword>
<feature type="region of interest" description="Disordered" evidence="1">
    <location>
        <begin position="357"/>
        <end position="488"/>
    </location>
</feature>
<feature type="region of interest" description="Disordered" evidence="1">
    <location>
        <begin position="887"/>
        <end position="918"/>
    </location>
</feature>
<feature type="transmembrane region" description="Helical" evidence="2">
    <location>
        <begin position="161"/>
        <end position="184"/>
    </location>
</feature>
<dbReference type="Proteomes" id="UP000786989">
    <property type="component" value="Unassembled WGS sequence"/>
</dbReference>
<dbReference type="SUPFAM" id="SSF53187">
    <property type="entry name" value="Zn-dependent exopeptidases"/>
    <property type="match status" value="1"/>
</dbReference>
<evidence type="ECO:0000313" key="3">
    <source>
        <dbReference type="EMBL" id="HJF66031.1"/>
    </source>
</evidence>
<feature type="compositionally biased region" description="Basic and acidic residues" evidence="1">
    <location>
        <begin position="456"/>
        <end position="467"/>
    </location>
</feature>
<dbReference type="AlphaFoldDB" id="A0A9D3A1V2"/>
<feature type="region of interest" description="Disordered" evidence="1">
    <location>
        <begin position="547"/>
        <end position="572"/>
    </location>
</feature>
<accession>A0A9D3A1V2</accession>
<feature type="compositionally biased region" description="Low complexity" evidence="1">
    <location>
        <begin position="367"/>
        <end position="378"/>
    </location>
</feature>
<gene>
    <name evidence="3" type="ORF">K8U77_07975</name>
</gene>
<name>A0A9D3A1V2_9ACTN</name>